<dbReference type="Pfam" id="PF00924">
    <property type="entry name" value="MS_channel_2nd"/>
    <property type="match status" value="1"/>
</dbReference>
<keyword evidence="5 8" id="KW-1133">Transmembrane helix</keyword>
<dbReference type="InterPro" id="IPR023408">
    <property type="entry name" value="MscS_beta-dom_sf"/>
</dbReference>
<dbReference type="GO" id="GO:0005886">
    <property type="term" value="C:plasma membrane"/>
    <property type="evidence" value="ECO:0007669"/>
    <property type="project" value="UniProtKB-SubCell"/>
</dbReference>
<dbReference type="AlphaFoldDB" id="A0A0H3K7R1"/>
<keyword evidence="3" id="KW-1003">Cell membrane</keyword>
<dbReference type="Gene3D" id="3.30.70.100">
    <property type="match status" value="1"/>
</dbReference>
<feature type="transmembrane region" description="Helical" evidence="8">
    <location>
        <begin position="282"/>
        <end position="305"/>
    </location>
</feature>
<dbReference type="PANTHER" id="PTHR30460:SF0">
    <property type="entry name" value="MODERATE CONDUCTANCE MECHANOSENSITIVE CHANNEL YBIO"/>
    <property type="match status" value="1"/>
</dbReference>
<dbReference type="InterPro" id="IPR010920">
    <property type="entry name" value="LSM_dom_sf"/>
</dbReference>
<dbReference type="KEGG" id="syc:syc0914_c"/>
<dbReference type="Gene3D" id="1.10.287.1260">
    <property type="match status" value="1"/>
</dbReference>
<comment type="subcellular location">
    <subcellularLocation>
        <location evidence="1">Cell membrane</location>
        <topology evidence="1">Multi-pass membrane protein</topology>
    </subcellularLocation>
</comment>
<evidence type="ECO:0000256" key="8">
    <source>
        <dbReference type="SAM" id="Phobius"/>
    </source>
</evidence>
<accession>A0A0H3K7R1</accession>
<dbReference type="InterPro" id="IPR011066">
    <property type="entry name" value="MscS_channel_C_sf"/>
</dbReference>
<dbReference type="Gene3D" id="2.30.30.60">
    <property type="match status" value="1"/>
</dbReference>
<dbReference type="InterPro" id="IPR045276">
    <property type="entry name" value="YbiO_bact"/>
</dbReference>
<evidence type="ECO:0000313" key="12">
    <source>
        <dbReference type="Proteomes" id="UP000001175"/>
    </source>
</evidence>
<keyword evidence="6 8" id="KW-0472">Membrane</keyword>
<feature type="transmembrane region" description="Helical" evidence="8">
    <location>
        <begin position="366"/>
        <end position="386"/>
    </location>
</feature>
<evidence type="ECO:0000313" key="11">
    <source>
        <dbReference type="EMBL" id="BAD79104.1"/>
    </source>
</evidence>
<proteinExistence type="inferred from homology"/>
<dbReference type="PANTHER" id="PTHR30460">
    <property type="entry name" value="MODERATE CONDUCTANCE MECHANOSENSITIVE CHANNEL YBIO"/>
    <property type="match status" value="1"/>
</dbReference>
<reference evidence="11 12" key="1">
    <citation type="journal article" date="2007" name="Photosyn. Res.">
        <title>Complete nucleotide sequence of the freshwater unicellular cyanobacterium Synechococcus elongatus PCC 6301 chromosome: gene content and organization.</title>
        <authorList>
            <person name="Sugita C."/>
            <person name="Ogata K."/>
            <person name="Shikata M."/>
            <person name="Jikuya H."/>
            <person name="Takano J."/>
            <person name="Furumichi M."/>
            <person name="Kanehisa M."/>
            <person name="Omata T."/>
            <person name="Sugiura M."/>
            <person name="Sugita M."/>
        </authorList>
    </citation>
    <scope>NUCLEOTIDE SEQUENCE [LARGE SCALE GENOMIC DNA]</scope>
    <source>
        <strain evidence="12">ATCC 27144 / PCC 6301 / SAUG 1402/1</strain>
    </source>
</reference>
<keyword evidence="4 8" id="KW-0812">Transmembrane</keyword>
<dbReference type="InterPro" id="IPR049278">
    <property type="entry name" value="MS_channel_C"/>
</dbReference>
<dbReference type="GO" id="GO:0008381">
    <property type="term" value="F:mechanosensitive monoatomic ion channel activity"/>
    <property type="evidence" value="ECO:0007669"/>
    <property type="project" value="InterPro"/>
</dbReference>
<evidence type="ECO:0008006" key="13">
    <source>
        <dbReference type="Google" id="ProtNLM"/>
    </source>
</evidence>
<dbReference type="SUPFAM" id="SSF82689">
    <property type="entry name" value="Mechanosensitive channel protein MscS (YggB), C-terminal domain"/>
    <property type="match status" value="1"/>
</dbReference>
<feature type="domain" description="Mechanosensitive ion channel MscS" evidence="9">
    <location>
        <begin position="415"/>
        <end position="479"/>
    </location>
</feature>
<feature type="transmembrane region" description="Helical" evidence="8">
    <location>
        <begin position="317"/>
        <end position="337"/>
    </location>
</feature>
<name>A0A0H3K7R1_SYNP6</name>
<comment type="similarity">
    <text evidence="2">Belongs to the MscS (TC 1.A.23) family.</text>
</comment>
<dbReference type="Pfam" id="PF21082">
    <property type="entry name" value="MS_channel_3rd"/>
    <property type="match status" value="1"/>
</dbReference>
<dbReference type="InterPro" id="IPR011014">
    <property type="entry name" value="MscS_channel_TM-2"/>
</dbReference>
<evidence type="ECO:0000256" key="2">
    <source>
        <dbReference type="ARBA" id="ARBA00008017"/>
    </source>
</evidence>
<dbReference type="EMBL" id="AP008231">
    <property type="protein sequence ID" value="BAD79104.1"/>
    <property type="molecule type" value="Genomic_DNA"/>
</dbReference>
<evidence type="ECO:0000256" key="6">
    <source>
        <dbReference type="ARBA" id="ARBA00023136"/>
    </source>
</evidence>
<evidence type="ECO:0000256" key="4">
    <source>
        <dbReference type="ARBA" id="ARBA00022692"/>
    </source>
</evidence>
<evidence type="ECO:0000256" key="1">
    <source>
        <dbReference type="ARBA" id="ARBA00004651"/>
    </source>
</evidence>
<organism evidence="11 12">
    <name type="scientific">Synechococcus sp. (strain ATCC 27144 / PCC 6301 / SAUG 1402/1)</name>
    <name type="common">Anacystis nidulans</name>
    <dbReference type="NCBI Taxonomy" id="269084"/>
    <lineage>
        <taxon>Bacteria</taxon>
        <taxon>Bacillati</taxon>
        <taxon>Cyanobacteriota</taxon>
        <taxon>Cyanophyceae</taxon>
        <taxon>Synechococcales</taxon>
        <taxon>Synechococcaceae</taxon>
        <taxon>Synechococcus</taxon>
    </lineage>
</organism>
<sequence>MESVLRGRTVGLQGYPHRGRRRIRWAGLWVLGLLLAIAWPSAAQVAPALPTPASNPPAQVKRFGNVEVAPVRLPLLQTPLLEVTAPTVYDRSDPAQQQASVEQRATQISANLRRALDRFQEAKTIQVVVSQLNGEPILLLSDGRSQPIRLVTVTSLDADYNGLSQAELAEQWRSQIQAEIERSRQILSPRNWLATLGAVARILCLAAIASLLFWWVQRELNYRAAQLEAQQRVPAAVPEPSTQEAEAEPLALLQQRSHLLNRLRPVSVLDAKLSWNRWFRWLLFWLLIALWYWASFQIITVTPVLDQFRDEWLNVPIRLIGLWFAGGVAIRIAHLLIERSAKAWERSALLAVEGDRRRSELRVTTIVRASKGLATALVAFAVLLAVLNTLGLPASSVLAGSAILGLAISFGSQSLVKDLVNGCLILVEDQFAVGDVINVNGQGGLVETLNLRVTQIRDAEGGLITIPNSTISQVRNLSRTWSRVDFNLEVGWENDVDQVLACLTHVVENLYADPEWQALICEPPEVLGVDAIAHQGVLIKIWIKTQPLMQWKVGRELRRRVHHALQAEGISIGRPQQLVYWPELEGQPQPEGGDRRRPPLTKL</sequence>
<feature type="region of interest" description="Disordered" evidence="7">
    <location>
        <begin position="584"/>
        <end position="603"/>
    </location>
</feature>
<evidence type="ECO:0000256" key="5">
    <source>
        <dbReference type="ARBA" id="ARBA00022989"/>
    </source>
</evidence>
<dbReference type="Proteomes" id="UP000001175">
    <property type="component" value="Chromosome"/>
</dbReference>
<feature type="transmembrane region" description="Helical" evidence="8">
    <location>
        <begin position="192"/>
        <end position="216"/>
    </location>
</feature>
<dbReference type="SUPFAM" id="SSF50182">
    <property type="entry name" value="Sm-like ribonucleoproteins"/>
    <property type="match status" value="1"/>
</dbReference>
<evidence type="ECO:0000259" key="9">
    <source>
        <dbReference type="Pfam" id="PF00924"/>
    </source>
</evidence>
<dbReference type="InterPro" id="IPR006685">
    <property type="entry name" value="MscS_channel_2nd"/>
</dbReference>
<protein>
    <recommendedName>
        <fullName evidence="13">Mechanosensitive ion channel family protein</fullName>
    </recommendedName>
</protein>
<evidence type="ECO:0000256" key="7">
    <source>
        <dbReference type="SAM" id="MobiDB-lite"/>
    </source>
</evidence>
<gene>
    <name evidence="11" type="ordered locus">syc0914_c</name>
</gene>
<dbReference type="SUPFAM" id="SSF82861">
    <property type="entry name" value="Mechanosensitive channel protein MscS (YggB), transmembrane region"/>
    <property type="match status" value="1"/>
</dbReference>
<evidence type="ECO:0000256" key="3">
    <source>
        <dbReference type="ARBA" id="ARBA00022475"/>
    </source>
</evidence>
<dbReference type="eggNOG" id="COG0668">
    <property type="taxonomic scope" value="Bacteria"/>
</dbReference>
<feature type="domain" description="Mechanosensitive ion channel MscS C-terminal" evidence="10">
    <location>
        <begin position="486"/>
        <end position="572"/>
    </location>
</feature>
<evidence type="ECO:0000259" key="10">
    <source>
        <dbReference type="Pfam" id="PF21082"/>
    </source>
</evidence>